<evidence type="ECO:0000256" key="5">
    <source>
        <dbReference type="ARBA" id="ARBA00009892"/>
    </source>
</evidence>
<proteinExistence type="inferred from homology"/>
<dbReference type="Gene3D" id="3.40.910.10">
    <property type="entry name" value="Deoxyhypusine synthase"/>
    <property type="match status" value="1"/>
</dbReference>
<evidence type="ECO:0000313" key="12">
    <source>
        <dbReference type="EMBL" id="HEF86799.1"/>
    </source>
</evidence>
<dbReference type="GO" id="GO:0005737">
    <property type="term" value="C:cytoplasm"/>
    <property type="evidence" value="ECO:0007669"/>
    <property type="project" value="TreeGrafter"/>
</dbReference>
<gene>
    <name evidence="11" type="primary">dys</name>
    <name evidence="12" type="ORF">ENP55_00505</name>
</gene>
<dbReference type="InterPro" id="IPR036982">
    <property type="entry name" value="Deoxyhypusine_synthase_sf"/>
</dbReference>
<evidence type="ECO:0000256" key="2">
    <source>
        <dbReference type="ARBA" id="ARBA00001911"/>
    </source>
</evidence>
<protein>
    <recommendedName>
        <fullName evidence="10 11">Probable deoxyhypusine synthase</fullName>
        <shortName evidence="11">DHS</shortName>
        <ecNumber evidence="6 11">2.5.1.46</ecNumber>
    </recommendedName>
</protein>
<dbReference type="InterPro" id="IPR022899">
    <property type="entry name" value="Deoxyhypus_synthase_arc"/>
</dbReference>
<evidence type="ECO:0000256" key="6">
    <source>
        <dbReference type="ARBA" id="ARBA00012683"/>
    </source>
</evidence>
<dbReference type="PANTHER" id="PTHR11703:SF0">
    <property type="entry name" value="DEOXYHYPUSINE SYNTHASE"/>
    <property type="match status" value="1"/>
</dbReference>
<evidence type="ECO:0000256" key="3">
    <source>
        <dbReference type="ARBA" id="ARBA00002823"/>
    </source>
</evidence>
<evidence type="ECO:0000256" key="4">
    <source>
        <dbReference type="ARBA" id="ARBA00005041"/>
    </source>
</evidence>
<keyword evidence="8 11" id="KW-0520">NAD</keyword>
<comment type="similarity">
    <text evidence="5 11">Belongs to the deoxyhypusine synthase family.</text>
</comment>
<dbReference type="InterPro" id="IPR002773">
    <property type="entry name" value="Deoxyhypusine_synthase"/>
</dbReference>
<dbReference type="EC" id="2.5.1.46" evidence="6 11"/>
<evidence type="ECO:0000256" key="9">
    <source>
        <dbReference type="ARBA" id="ARBA00023256"/>
    </source>
</evidence>
<evidence type="ECO:0000256" key="7">
    <source>
        <dbReference type="ARBA" id="ARBA00022679"/>
    </source>
</evidence>
<evidence type="ECO:0000256" key="8">
    <source>
        <dbReference type="ARBA" id="ARBA00023027"/>
    </source>
</evidence>
<dbReference type="Pfam" id="PF01916">
    <property type="entry name" value="DS"/>
    <property type="match status" value="1"/>
</dbReference>
<name>A0A7C2FNC6_9CREN</name>
<evidence type="ECO:0000256" key="10">
    <source>
        <dbReference type="ARBA" id="ARBA00039467"/>
    </source>
</evidence>
<accession>A0A7C2FNC6</accession>
<dbReference type="HAMAP" id="MF_00153">
    <property type="entry name" value="DHS"/>
    <property type="match status" value="1"/>
</dbReference>
<keyword evidence="9 11" id="KW-0386">Hypusine biosynthesis</keyword>
<dbReference type="FunFam" id="3.40.910.10:FF:000010">
    <property type="entry name" value="Deoxyhypusine synthase"/>
    <property type="match status" value="1"/>
</dbReference>
<dbReference type="SUPFAM" id="SSF52467">
    <property type="entry name" value="DHS-like NAD/FAD-binding domain"/>
    <property type="match status" value="1"/>
</dbReference>
<dbReference type="PANTHER" id="PTHR11703">
    <property type="entry name" value="DEOXYHYPUSINE SYNTHASE"/>
    <property type="match status" value="1"/>
</dbReference>
<keyword evidence="7 11" id="KW-0808">Transferase</keyword>
<comment type="cofactor">
    <cofactor evidence="2 11">
        <name>NAD(+)</name>
        <dbReference type="ChEBI" id="CHEBI:57540"/>
    </cofactor>
</comment>
<organism evidence="12">
    <name type="scientific">Thermosphaera aggregans</name>
    <dbReference type="NCBI Taxonomy" id="54254"/>
    <lineage>
        <taxon>Archaea</taxon>
        <taxon>Thermoproteota</taxon>
        <taxon>Thermoprotei</taxon>
        <taxon>Desulfurococcales</taxon>
        <taxon>Desulfurococcaceae</taxon>
        <taxon>Thermosphaera</taxon>
    </lineage>
</organism>
<dbReference type="UniPathway" id="UPA00354"/>
<dbReference type="NCBIfam" id="NF002294">
    <property type="entry name" value="PRK01221.1"/>
    <property type="match status" value="1"/>
</dbReference>
<dbReference type="GO" id="GO:0034038">
    <property type="term" value="F:deoxyhypusine synthase activity"/>
    <property type="evidence" value="ECO:0007669"/>
    <property type="project" value="UniProtKB-UniRule"/>
</dbReference>
<evidence type="ECO:0000256" key="1">
    <source>
        <dbReference type="ARBA" id="ARBA00000952"/>
    </source>
</evidence>
<comment type="catalytic activity">
    <reaction evidence="1 11">
        <text>[eIF5A protein]-L-lysine + spermidine = [eIF5A protein]-deoxyhypusine + propane-1,3-diamine</text>
        <dbReference type="Rhea" id="RHEA:33299"/>
        <dbReference type="Rhea" id="RHEA-COMP:10143"/>
        <dbReference type="Rhea" id="RHEA-COMP:10144"/>
        <dbReference type="ChEBI" id="CHEBI:29969"/>
        <dbReference type="ChEBI" id="CHEBI:57484"/>
        <dbReference type="ChEBI" id="CHEBI:57834"/>
        <dbReference type="ChEBI" id="CHEBI:82657"/>
        <dbReference type="EC" id="2.5.1.46"/>
    </reaction>
</comment>
<dbReference type="AlphaFoldDB" id="A0A7C2FNC6"/>
<sequence>MAEKDFVEEARRSILKERVQDYSVTGRESVCELIDDLEKSHGFMAGHVARASRIIRDMVMDENTFKILSFTGNLVATGLRGVIAKLLKEGFFNAVITTCGAVDHDIARGTGASYYKGDWSFDDTFLKAVDVHRLGNILIPVENYGLAIEKFSRKMFEELVIQKKRWSGYELLWEAGKRINDENSILKAAFEKKIPVFVPGFYDGAFGSQVIFNLSTIGLEVDLAEDEKKLVEIVFSSEKLGALIIGGGISKHHTIWWAQFKDGLDYAVYLTTAVEYDGSLSGAHPREAVSWGKIKPSARSVTVYGDATVMLPLIVAGFKCLLHKDKGSAGGT</sequence>
<dbReference type="InterPro" id="IPR029035">
    <property type="entry name" value="DHS-like_NAD/FAD-binding_dom"/>
</dbReference>
<dbReference type="EMBL" id="DSJT01000003">
    <property type="protein sequence ID" value="HEF86799.1"/>
    <property type="molecule type" value="Genomic_DNA"/>
</dbReference>
<comment type="function">
    <text evidence="3 11">Catalyzes the NAD-dependent oxidative cleavage of spermidine and the subsequent transfer of the butylamine moiety of spermidine to the epsilon-amino group of a specific lysine residue of the eIF-5A precursor protein to form the intermediate deoxyhypusine residue.</text>
</comment>
<evidence type="ECO:0000256" key="11">
    <source>
        <dbReference type="HAMAP-Rule" id="MF_00153"/>
    </source>
</evidence>
<reference evidence="12" key="1">
    <citation type="journal article" date="2020" name="mSystems">
        <title>Genome- and Community-Level Interaction Insights into Carbon Utilization and Element Cycling Functions of Hydrothermarchaeota in Hydrothermal Sediment.</title>
        <authorList>
            <person name="Zhou Z."/>
            <person name="Liu Y."/>
            <person name="Xu W."/>
            <person name="Pan J."/>
            <person name="Luo Z.H."/>
            <person name="Li M."/>
        </authorList>
    </citation>
    <scope>NUCLEOTIDE SEQUENCE [LARGE SCALE GENOMIC DNA]</scope>
    <source>
        <strain evidence="12">SpSt-23</strain>
    </source>
</reference>
<comment type="caution">
    <text evidence="12">The sequence shown here is derived from an EMBL/GenBank/DDBJ whole genome shotgun (WGS) entry which is preliminary data.</text>
</comment>
<feature type="active site" description="Nucleophile" evidence="11">
    <location>
        <position position="293"/>
    </location>
</feature>
<comment type="pathway">
    <text evidence="4 11">Protein modification; eIF5A hypusination.</text>
</comment>